<dbReference type="Proteomes" id="UP000630887">
    <property type="component" value="Unassembled WGS sequence"/>
</dbReference>
<keyword evidence="1" id="KW-0472">Membrane</keyword>
<evidence type="ECO:0000256" key="1">
    <source>
        <dbReference type="SAM" id="Phobius"/>
    </source>
</evidence>
<evidence type="ECO:0000313" key="2">
    <source>
        <dbReference type="EMBL" id="GIG08654.1"/>
    </source>
</evidence>
<organism evidence="2 3">
    <name type="scientific">Catellatospora coxensis</name>
    <dbReference type="NCBI Taxonomy" id="310354"/>
    <lineage>
        <taxon>Bacteria</taxon>
        <taxon>Bacillati</taxon>
        <taxon>Actinomycetota</taxon>
        <taxon>Actinomycetes</taxon>
        <taxon>Micromonosporales</taxon>
        <taxon>Micromonosporaceae</taxon>
        <taxon>Catellatospora</taxon>
    </lineage>
</organism>
<feature type="transmembrane region" description="Helical" evidence="1">
    <location>
        <begin position="65"/>
        <end position="88"/>
    </location>
</feature>
<dbReference type="EMBL" id="BONI01000050">
    <property type="protein sequence ID" value="GIG08654.1"/>
    <property type="molecule type" value="Genomic_DNA"/>
</dbReference>
<sequence length="113" mass="12186">MRVVDTDGPRLRSVSDSDLAEVAASGVVGGVARQVATRRWRAALRTRRPTVLKGRTMYLLFGKWYLCYLAVLGLGALGGLVVLVRILVEGSRTDATVPADQGRDEAVDSEADQ</sequence>
<keyword evidence="1" id="KW-0812">Transmembrane</keyword>
<comment type="caution">
    <text evidence="2">The sequence shown here is derived from an EMBL/GenBank/DDBJ whole genome shotgun (WGS) entry which is preliminary data.</text>
</comment>
<evidence type="ECO:0000313" key="3">
    <source>
        <dbReference type="Proteomes" id="UP000630887"/>
    </source>
</evidence>
<proteinExistence type="predicted"/>
<dbReference type="AlphaFoldDB" id="A0A8J3KZY9"/>
<keyword evidence="1" id="KW-1133">Transmembrane helix</keyword>
<accession>A0A8J3KZY9</accession>
<protein>
    <submittedName>
        <fullName evidence="2">Uncharacterized protein</fullName>
    </submittedName>
</protein>
<gene>
    <name evidence="2" type="ORF">Cco03nite_53540</name>
</gene>
<name>A0A8J3KZY9_9ACTN</name>
<reference evidence="2 3" key="1">
    <citation type="submission" date="2021-01" db="EMBL/GenBank/DDBJ databases">
        <title>Whole genome shotgun sequence of Catellatospora coxensis NBRC 107359.</title>
        <authorList>
            <person name="Komaki H."/>
            <person name="Tamura T."/>
        </authorList>
    </citation>
    <scope>NUCLEOTIDE SEQUENCE [LARGE SCALE GENOMIC DNA]</scope>
    <source>
        <strain evidence="2 3">NBRC 107359</strain>
    </source>
</reference>
<keyword evidence="3" id="KW-1185">Reference proteome</keyword>